<comment type="caution">
    <text evidence="1">The sequence shown here is derived from an EMBL/GenBank/DDBJ whole genome shotgun (WGS) entry which is preliminary data.</text>
</comment>
<protein>
    <submittedName>
        <fullName evidence="1">Uncharacterized protein</fullName>
    </submittedName>
</protein>
<sequence>MLHKHVTYCIPDSSPPPHREFLCALPLVAQVAEDANGVVIVKGWCRMATNVVQEGSFSKATWSVSSAHHQQATLATCSLTEPGLLDETIEVVKEKVWSFRNAWKGFADVFSKVGVSPTVFGYSSVPLHEDDYVKEHSEDVLALAKVDAEDDKPSSKRPTLLLIDGTVLEEDNLLNEEGDLDEDVDHAFAESSRKEFVEKRSLTRSAG</sequence>
<keyword evidence="2" id="KW-1185">Reference proteome</keyword>
<dbReference type="EMBL" id="JABFUD020000006">
    <property type="protein sequence ID" value="KAI5078866.1"/>
    <property type="molecule type" value="Genomic_DNA"/>
</dbReference>
<accession>A0A9D4ZMK8</accession>
<reference evidence="1" key="1">
    <citation type="submission" date="2021-01" db="EMBL/GenBank/DDBJ databases">
        <title>Adiantum capillus-veneris genome.</title>
        <authorList>
            <person name="Fang Y."/>
            <person name="Liao Q."/>
        </authorList>
    </citation>
    <scope>NUCLEOTIDE SEQUENCE</scope>
    <source>
        <strain evidence="1">H3</strain>
        <tissue evidence="1">Leaf</tissue>
    </source>
</reference>
<dbReference type="AlphaFoldDB" id="A0A9D4ZMK8"/>
<gene>
    <name evidence="1" type="ORF">GOP47_0006537</name>
</gene>
<dbReference type="OrthoDB" id="1894603at2759"/>
<proteinExistence type="predicted"/>
<name>A0A9D4ZMK8_ADICA</name>
<organism evidence="1 2">
    <name type="scientific">Adiantum capillus-veneris</name>
    <name type="common">Maidenhair fern</name>
    <dbReference type="NCBI Taxonomy" id="13818"/>
    <lineage>
        <taxon>Eukaryota</taxon>
        <taxon>Viridiplantae</taxon>
        <taxon>Streptophyta</taxon>
        <taxon>Embryophyta</taxon>
        <taxon>Tracheophyta</taxon>
        <taxon>Polypodiopsida</taxon>
        <taxon>Polypodiidae</taxon>
        <taxon>Polypodiales</taxon>
        <taxon>Pteridineae</taxon>
        <taxon>Pteridaceae</taxon>
        <taxon>Vittarioideae</taxon>
        <taxon>Adiantum</taxon>
    </lineage>
</organism>
<dbReference type="Proteomes" id="UP000886520">
    <property type="component" value="Chromosome 6"/>
</dbReference>
<evidence type="ECO:0000313" key="2">
    <source>
        <dbReference type="Proteomes" id="UP000886520"/>
    </source>
</evidence>
<evidence type="ECO:0000313" key="1">
    <source>
        <dbReference type="EMBL" id="KAI5078866.1"/>
    </source>
</evidence>